<organism evidence="2 3">
    <name type="scientific">Steinernema carpocapsae</name>
    <name type="common">Entomopathogenic nematode</name>
    <dbReference type="NCBI Taxonomy" id="34508"/>
    <lineage>
        <taxon>Eukaryota</taxon>
        <taxon>Metazoa</taxon>
        <taxon>Ecdysozoa</taxon>
        <taxon>Nematoda</taxon>
        <taxon>Chromadorea</taxon>
        <taxon>Rhabditida</taxon>
        <taxon>Tylenchina</taxon>
        <taxon>Panagrolaimomorpha</taxon>
        <taxon>Strongyloidoidea</taxon>
        <taxon>Steinernematidae</taxon>
        <taxon>Steinernema</taxon>
    </lineage>
</organism>
<dbReference type="AlphaFoldDB" id="A0A4V5ZXF5"/>
<feature type="region of interest" description="Disordered" evidence="1">
    <location>
        <begin position="406"/>
        <end position="538"/>
    </location>
</feature>
<comment type="caution">
    <text evidence="2">The sequence shown here is derived from an EMBL/GenBank/DDBJ whole genome shotgun (WGS) entry which is preliminary data.</text>
</comment>
<reference evidence="2 3" key="2">
    <citation type="journal article" date="2019" name="G3 (Bethesda)">
        <title>Hybrid Assembly of the Genome of the Entomopathogenic Nematode Steinernema carpocapsae Identifies the X-Chromosome.</title>
        <authorList>
            <person name="Serra L."/>
            <person name="Macchietto M."/>
            <person name="Macias-Munoz A."/>
            <person name="McGill C.J."/>
            <person name="Rodriguez I.M."/>
            <person name="Rodriguez B."/>
            <person name="Murad R."/>
            <person name="Mortazavi A."/>
        </authorList>
    </citation>
    <scope>NUCLEOTIDE SEQUENCE [LARGE SCALE GENOMIC DNA]</scope>
    <source>
        <strain evidence="2 3">ALL</strain>
    </source>
</reference>
<feature type="compositionally biased region" description="Pro residues" evidence="1">
    <location>
        <begin position="157"/>
        <end position="177"/>
    </location>
</feature>
<dbReference type="InterPro" id="IPR031937">
    <property type="entry name" value="PNISR"/>
</dbReference>
<dbReference type="OrthoDB" id="10065820at2759"/>
<evidence type="ECO:0000313" key="2">
    <source>
        <dbReference type="EMBL" id="TKR59615.1"/>
    </source>
</evidence>
<feature type="compositionally biased region" description="Basic and acidic residues" evidence="1">
    <location>
        <begin position="472"/>
        <end position="486"/>
    </location>
</feature>
<evidence type="ECO:0000313" key="3">
    <source>
        <dbReference type="Proteomes" id="UP000298663"/>
    </source>
</evidence>
<feature type="compositionally biased region" description="Basic and acidic residues" evidence="1">
    <location>
        <begin position="283"/>
        <end position="317"/>
    </location>
</feature>
<feature type="compositionally biased region" description="Pro residues" evidence="1">
    <location>
        <begin position="140"/>
        <end position="149"/>
    </location>
</feature>
<keyword evidence="3" id="KW-1185">Reference proteome</keyword>
<accession>A0A4V5ZXF5</accession>
<gene>
    <name evidence="2" type="ORF">L596_029260</name>
</gene>
<feature type="region of interest" description="Disordered" evidence="1">
    <location>
        <begin position="29"/>
        <end position="51"/>
    </location>
</feature>
<dbReference type="Pfam" id="PF15996">
    <property type="entry name" value="PNISR"/>
    <property type="match status" value="1"/>
</dbReference>
<proteinExistence type="predicted"/>
<feature type="region of interest" description="Disordered" evidence="1">
    <location>
        <begin position="140"/>
        <end position="350"/>
    </location>
</feature>
<dbReference type="EMBL" id="AZBU02000012">
    <property type="protein sequence ID" value="TKR59615.1"/>
    <property type="molecule type" value="Genomic_DNA"/>
</dbReference>
<name>A0A4V5ZXF5_STECR</name>
<dbReference type="Proteomes" id="UP000298663">
    <property type="component" value="Unassembled WGS sequence"/>
</dbReference>
<feature type="compositionally biased region" description="Basic and acidic residues" evidence="1">
    <location>
        <begin position="444"/>
        <end position="453"/>
    </location>
</feature>
<protein>
    <recommendedName>
        <fullName evidence="4">Arginine/serine-rich protein PNISR-like</fullName>
    </recommendedName>
</protein>
<feature type="compositionally biased region" description="Basic residues" evidence="1">
    <location>
        <begin position="507"/>
        <end position="538"/>
    </location>
</feature>
<feature type="compositionally biased region" description="Acidic residues" evidence="1">
    <location>
        <begin position="412"/>
        <end position="421"/>
    </location>
</feature>
<dbReference type="PANTHER" id="PTHR31518">
    <property type="entry name" value="ARGININE/SERINE-RICH PROTEIN PNISR"/>
    <property type="match status" value="1"/>
</dbReference>
<evidence type="ECO:0000256" key="1">
    <source>
        <dbReference type="SAM" id="MobiDB-lite"/>
    </source>
</evidence>
<evidence type="ECO:0008006" key="4">
    <source>
        <dbReference type="Google" id="ProtNLM"/>
    </source>
</evidence>
<reference evidence="2 3" key="1">
    <citation type="journal article" date="2015" name="Genome Biol.">
        <title>Comparative genomics of Steinernema reveals deeply conserved gene regulatory networks.</title>
        <authorList>
            <person name="Dillman A.R."/>
            <person name="Macchietto M."/>
            <person name="Porter C.F."/>
            <person name="Rogers A."/>
            <person name="Williams B."/>
            <person name="Antoshechkin I."/>
            <person name="Lee M.M."/>
            <person name="Goodwin Z."/>
            <person name="Lu X."/>
            <person name="Lewis E.E."/>
            <person name="Goodrich-Blair H."/>
            <person name="Stock S.P."/>
            <person name="Adams B.J."/>
            <person name="Sternberg P.W."/>
            <person name="Mortazavi A."/>
        </authorList>
    </citation>
    <scope>NUCLEOTIDE SEQUENCE [LARGE SCALE GENOMIC DNA]</scope>
    <source>
        <strain evidence="2 3">ALL</strain>
    </source>
</reference>
<feature type="compositionally biased region" description="Pro residues" evidence="1">
    <location>
        <begin position="30"/>
        <end position="51"/>
    </location>
</feature>
<sequence length="538" mass="60423">MSAPLYNGSVGGFPDPNVDWAALAHQWAARPPPPRLHPPQPPAPPGYAYPPSYPPMHPPNHQFYGGHASMNSNVPRIKPPLIPRPTFPNPLLPHNASGGYFSSSAMCPPPRMMPPNAPRMQMLPPHGPWDSWPNPMPPEEWCPRGPPPRAIFQGMPPRGPSEPPPPPPSVTPPPPNAAPYTKDDQEEWSVSYDPTLEDEGDEYVKSCESANSGSGDSGPLEDSEFGGAMSHWLTGTAEASYQPPTNHEAAHAEWLRNQISSAGDDPPEPDKQVKKIPAWMQEALDKKERDRQKKAEKEERDRILEEQRKQREAEKAALRQGLNSDSEEESENRLEAPANGPRRLTDEEKEEIMVSSLKTLMTDVLLSVTETELYRISSQTLEKLTQLDQKKKAQPQIVRQSEALAALSAFGGDDDSDEEEEDVKKQEDQQPTFKTPDLPTFKKQLSDRVEEPRQASPDSSSSSSRKRHCSRDRRSSKDGDSHRERSSSSSSSEHKRRHRSRSSDREHRRHKRSSRSRSRSRSPERSRKHSSSHRRNGR</sequence>